<evidence type="ECO:0000313" key="2">
    <source>
        <dbReference type="EMBL" id="TEW73856.1"/>
    </source>
</evidence>
<accession>A0A4Y8AT68</accession>
<comment type="caution">
    <text evidence="2">The sequence shown here is derived from an EMBL/GenBank/DDBJ whole genome shotgun (WGS) entry which is preliminary data.</text>
</comment>
<keyword evidence="1" id="KW-0812">Transmembrane</keyword>
<feature type="transmembrane region" description="Helical" evidence="1">
    <location>
        <begin position="12"/>
        <end position="30"/>
    </location>
</feature>
<dbReference type="AlphaFoldDB" id="A0A4Y8AT68"/>
<evidence type="ECO:0000256" key="1">
    <source>
        <dbReference type="SAM" id="Phobius"/>
    </source>
</evidence>
<name>A0A4Y8AT68_9FLAO</name>
<dbReference type="OrthoDB" id="957977at2"/>
<feature type="transmembrane region" description="Helical" evidence="1">
    <location>
        <begin position="51"/>
        <end position="78"/>
    </location>
</feature>
<feature type="transmembrane region" description="Helical" evidence="1">
    <location>
        <begin position="110"/>
        <end position="130"/>
    </location>
</feature>
<dbReference type="EMBL" id="SNQI01000003">
    <property type="protein sequence ID" value="TEW73856.1"/>
    <property type="molecule type" value="Genomic_DNA"/>
</dbReference>
<keyword evidence="1" id="KW-1133">Transmembrane helix</keyword>
<dbReference type="Proteomes" id="UP000298517">
    <property type="component" value="Unassembled WGS sequence"/>
</dbReference>
<protein>
    <submittedName>
        <fullName evidence="2">DoxX family protein</fullName>
    </submittedName>
</protein>
<sequence length="131" mass="14810">MSIFNNNSAETLLLLFFIITYFLSVIEKIADWKNTLAYYTDHFKNTILLKMIPLLLVQVLIFEIAALILLSLGLYFLVSENSLSIAKIGLEISALTLLQFLVGQRLAKDYPGAMNIAVYFILNIIGIYLLT</sequence>
<feature type="transmembrane region" description="Helical" evidence="1">
    <location>
        <begin position="84"/>
        <end position="103"/>
    </location>
</feature>
<reference evidence="2 3" key="1">
    <citation type="journal article" date="2011" name="J. Microbiol.">
        <title>Gramella jeungdoensis sp. nov., isolated from a solar saltern in Korea.</title>
        <authorList>
            <person name="Joung Y."/>
            <person name="Kim H."/>
            <person name="Jang T."/>
            <person name="Ahn T.S."/>
            <person name="Joh K."/>
        </authorList>
    </citation>
    <scope>NUCLEOTIDE SEQUENCE [LARGE SCALE GENOMIC DNA]</scope>
    <source>
        <strain evidence="2 3">KCTC 23123</strain>
    </source>
</reference>
<organism evidence="2 3">
    <name type="scientific">Gramella jeungdoensis</name>
    <dbReference type="NCBI Taxonomy" id="708091"/>
    <lineage>
        <taxon>Bacteria</taxon>
        <taxon>Pseudomonadati</taxon>
        <taxon>Bacteroidota</taxon>
        <taxon>Flavobacteriia</taxon>
        <taxon>Flavobacteriales</taxon>
        <taxon>Flavobacteriaceae</taxon>
        <taxon>Christiangramia</taxon>
    </lineage>
</organism>
<evidence type="ECO:0000313" key="3">
    <source>
        <dbReference type="Proteomes" id="UP000298517"/>
    </source>
</evidence>
<keyword evidence="1" id="KW-0472">Membrane</keyword>
<proteinExistence type="predicted"/>
<keyword evidence="3" id="KW-1185">Reference proteome</keyword>
<dbReference type="RefSeq" id="WP_134248255.1">
    <property type="nucleotide sequence ID" value="NZ_SNQI01000003.1"/>
</dbReference>
<gene>
    <name evidence="2" type="ORF">E2488_10280</name>
</gene>